<dbReference type="PROSITE" id="PS00523">
    <property type="entry name" value="SULFATASE_1"/>
    <property type="match status" value="1"/>
</dbReference>
<dbReference type="SUPFAM" id="SSF53649">
    <property type="entry name" value="Alkaline phosphatase-like"/>
    <property type="match status" value="1"/>
</dbReference>
<accession>A0A5B9QRR2</accession>
<dbReference type="Gene3D" id="3.40.720.10">
    <property type="entry name" value="Alkaline Phosphatase, subunit A"/>
    <property type="match status" value="1"/>
</dbReference>
<evidence type="ECO:0000256" key="1">
    <source>
        <dbReference type="ARBA" id="ARBA00008779"/>
    </source>
</evidence>
<dbReference type="GO" id="GO:0004065">
    <property type="term" value="F:arylsulfatase activity"/>
    <property type="evidence" value="ECO:0007669"/>
    <property type="project" value="UniProtKB-EC"/>
</dbReference>
<protein>
    <submittedName>
        <fullName evidence="7">Arylsulfatase</fullName>
        <ecNumber evidence="7">3.1.6.1</ecNumber>
    </submittedName>
</protein>
<dbReference type="GO" id="GO:0046872">
    <property type="term" value="F:metal ion binding"/>
    <property type="evidence" value="ECO:0007669"/>
    <property type="project" value="UniProtKB-KW"/>
</dbReference>
<dbReference type="Proteomes" id="UP000325286">
    <property type="component" value="Chromosome"/>
</dbReference>
<keyword evidence="3 7" id="KW-0378">Hydrolase</keyword>
<dbReference type="CDD" id="cd16151">
    <property type="entry name" value="sulfatase_like"/>
    <property type="match status" value="1"/>
</dbReference>
<dbReference type="InterPro" id="IPR050738">
    <property type="entry name" value="Sulfatase"/>
</dbReference>
<keyword evidence="2" id="KW-0479">Metal-binding</keyword>
<evidence type="ECO:0000259" key="6">
    <source>
        <dbReference type="Pfam" id="PF00884"/>
    </source>
</evidence>
<evidence type="ECO:0000313" key="7">
    <source>
        <dbReference type="EMBL" id="QEG41694.1"/>
    </source>
</evidence>
<evidence type="ECO:0000313" key="8">
    <source>
        <dbReference type="Proteomes" id="UP000325286"/>
    </source>
</evidence>
<dbReference type="EMBL" id="CP042914">
    <property type="protein sequence ID" value="QEG41694.1"/>
    <property type="molecule type" value="Genomic_DNA"/>
</dbReference>
<evidence type="ECO:0000256" key="3">
    <source>
        <dbReference type="ARBA" id="ARBA00022801"/>
    </source>
</evidence>
<proteinExistence type="inferred from homology"/>
<dbReference type="PANTHER" id="PTHR42693">
    <property type="entry name" value="ARYLSULFATASE FAMILY MEMBER"/>
    <property type="match status" value="1"/>
</dbReference>
<name>A0A5B9QRR2_9BACT</name>
<gene>
    <name evidence="7" type="primary">atsA_35</name>
    <name evidence="7" type="ORF">UC8_37200</name>
</gene>
<keyword evidence="8" id="KW-1185">Reference proteome</keyword>
<evidence type="ECO:0000256" key="4">
    <source>
        <dbReference type="ARBA" id="ARBA00022837"/>
    </source>
</evidence>
<dbReference type="InterPro" id="IPR024607">
    <property type="entry name" value="Sulfatase_CS"/>
</dbReference>
<dbReference type="InterPro" id="IPR017850">
    <property type="entry name" value="Alkaline_phosphatase_core_sf"/>
</dbReference>
<dbReference type="KEGG" id="rul:UC8_37200"/>
<dbReference type="Pfam" id="PF00884">
    <property type="entry name" value="Sulfatase"/>
    <property type="match status" value="1"/>
</dbReference>
<dbReference type="AlphaFoldDB" id="A0A5B9QRR2"/>
<keyword evidence="4" id="KW-0106">Calcium</keyword>
<evidence type="ECO:0000256" key="2">
    <source>
        <dbReference type="ARBA" id="ARBA00022723"/>
    </source>
</evidence>
<dbReference type="RefSeq" id="WP_068135326.1">
    <property type="nucleotide sequence ID" value="NZ_CP042914.1"/>
</dbReference>
<feature type="signal peptide" evidence="5">
    <location>
        <begin position="1"/>
        <end position="20"/>
    </location>
</feature>
<dbReference type="OrthoDB" id="272794at2"/>
<reference evidence="7 8" key="1">
    <citation type="submission" date="2019-08" db="EMBL/GenBank/DDBJ databases">
        <title>Deep-cultivation of Planctomycetes and their phenomic and genomic characterization uncovers novel biology.</title>
        <authorList>
            <person name="Wiegand S."/>
            <person name="Jogler M."/>
            <person name="Boedeker C."/>
            <person name="Pinto D."/>
            <person name="Vollmers J."/>
            <person name="Rivas-Marin E."/>
            <person name="Kohn T."/>
            <person name="Peeters S.H."/>
            <person name="Heuer A."/>
            <person name="Rast P."/>
            <person name="Oberbeckmann S."/>
            <person name="Bunk B."/>
            <person name="Jeske O."/>
            <person name="Meyerdierks A."/>
            <person name="Storesund J.E."/>
            <person name="Kallscheuer N."/>
            <person name="Luecker S."/>
            <person name="Lage O.M."/>
            <person name="Pohl T."/>
            <person name="Merkel B.J."/>
            <person name="Hornburger P."/>
            <person name="Mueller R.-W."/>
            <person name="Bruemmer F."/>
            <person name="Labrenz M."/>
            <person name="Spormann A.M."/>
            <person name="Op den Camp H."/>
            <person name="Overmann J."/>
            <person name="Amann R."/>
            <person name="Jetten M.S.M."/>
            <person name="Mascher T."/>
            <person name="Medema M.H."/>
            <person name="Devos D.P."/>
            <person name="Kaster A.-K."/>
            <person name="Ovreas L."/>
            <person name="Rohde M."/>
            <person name="Galperin M.Y."/>
            <person name="Jogler C."/>
        </authorList>
    </citation>
    <scope>NUCLEOTIDE SEQUENCE [LARGE SCALE GENOMIC DNA]</scope>
    <source>
        <strain evidence="7 8">UC8</strain>
    </source>
</reference>
<dbReference type="InterPro" id="IPR000917">
    <property type="entry name" value="Sulfatase_N"/>
</dbReference>
<feature type="chain" id="PRO_5023007308" evidence="5">
    <location>
        <begin position="21"/>
        <end position="459"/>
    </location>
</feature>
<organism evidence="7 8">
    <name type="scientific">Roseimaritima ulvae</name>
    <dbReference type="NCBI Taxonomy" id="980254"/>
    <lineage>
        <taxon>Bacteria</taxon>
        <taxon>Pseudomonadati</taxon>
        <taxon>Planctomycetota</taxon>
        <taxon>Planctomycetia</taxon>
        <taxon>Pirellulales</taxon>
        <taxon>Pirellulaceae</taxon>
        <taxon>Roseimaritima</taxon>
    </lineage>
</organism>
<feature type="domain" description="Sulfatase N-terminal" evidence="6">
    <location>
        <begin position="24"/>
        <end position="341"/>
    </location>
</feature>
<evidence type="ECO:0000256" key="5">
    <source>
        <dbReference type="SAM" id="SignalP"/>
    </source>
</evidence>
<sequence precursor="true">MFRLVFYVASGLLCASVVAAAERPNIILILADDVGIEGLGCYGGTSYRTPHLDQMAAEGVRFTHAYAQPLCTPTRVQLMTGKYNHRNWRAFGILDPQETTFGHALQASGYATAIFGKWQLESYDPPDWPGAAQRRGTGMHPKHAGFDEYALFHALHTEDKGSRYANPTMLEGRAGSEGELKSYPGGYGEDVWGDKILDFLDRHPDQPSFVYYPMALPHWPFQPTPRSSDWDPHQPQPTDLRYSVDMIEYMDTAVGNLLGGLQQRDRADDTIVVFYSDNGTHLDVFSKLKDGRTIQGGKATPQQTGIHVPLIVRCPDRFEPAVCDALVDASDFFPTLMHWAGTRQSSDTPRDGISFASQLNGQTGPQRQIAFFWYDPRPGWDKQRFGRSVFALNKNYKLFRGGPLMRLTDRPLEAIEVDPQAMTATDLAAQAELQAYIDAQMANVTEPPLVDAYGQPIKL</sequence>
<dbReference type="EC" id="3.1.6.1" evidence="7"/>
<dbReference type="PANTHER" id="PTHR42693:SF53">
    <property type="entry name" value="ENDO-4-O-SULFATASE"/>
    <property type="match status" value="1"/>
</dbReference>
<comment type="similarity">
    <text evidence="1">Belongs to the sulfatase family.</text>
</comment>
<keyword evidence="5" id="KW-0732">Signal</keyword>